<proteinExistence type="predicted"/>
<sequence>MDDCFDDFNGPDWEDWMIIGPLSEDIAREKREQDRIQREQDDADDDYWEMINRKW</sequence>
<accession>A0A5K7ZEN3</accession>
<dbReference type="KEGG" id="dwd:DSCW_60360"/>
<gene>
    <name evidence="1" type="ORF">DSCW_60360</name>
</gene>
<evidence type="ECO:0000313" key="2">
    <source>
        <dbReference type="Proteomes" id="UP000427769"/>
    </source>
</evidence>
<name>A0A5K7ZEN3_9BACT</name>
<reference evidence="1 2" key="1">
    <citation type="submission" date="2019-11" db="EMBL/GenBank/DDBJ databases">
        <title>Comparative genomics of hydrocarbon-degrading Desulfosarcina strains.</title>
        <authorList>
            <person name="Watanabe M."/>
            <person name="Kojima H."/>
            <person name="Fukui M."/>
        </authorList>
    </citation>
    <scope>NUCLEOTIDE SEQUENCE [LARGE SCALE GENOMIC DNA]</scope>
    <source>
        <strain evidence="1 2">PP31</strain>
    </source>
</reference>
<protein>
    <submittedName>
        <fullName evidence="1">Uncharacterized protein</fullName>
    </submittedName>
</protein>
<keyword evidence="2" id="KW-1185">Reference proteome</keyword>
<organism evidence="1 2">
    <name type="scientific">Desulfosarcina widdelii</name>
    <dbReference type="NCBI Taxonomy" id="947919"/>
    <lineage>
        <taxon>Bacteria</taxon>
        <taxon>Pseudomonadati</taxon>
        <taxon>Thermodesulfobacteriota</taxon>
        <taxon>Desulfobacteria</taxon>
        <taxon>Desulfobacterales</taxon>
        <taxon>Desulfosarcinaceae</taxon>
        <taxon>Desulfosarcina</taxon>
    </lineage>
</organism>
<dbReference type="Proteomes" id="UP000427769">
    <property type="component" value="Chromosome"/>
</dbReference>
<dbReference type="EMBL" id="AP021875">
    <property type="protein sequence ID" value="BBO78619.1"/>
    <property type="molecule type" value="Genomic_DNA"/>
</dbReference>
<dbReference type="RefSeq" id="WP_170302519.1">
    <property type="nucleotide sequence ID" value="NZ_AP021875.1"/>
</dbReference>
<dbReference type="AlphaFoldDB" id="A0A5K7ZEN3"/>
<evidence type="ECO:0000313" key="1">
    <source>
        <dbReference type="EMBL" id="BBO78619.1"/>
    </source>
</evidence>